<dbReference type="InterPro" id="IPR018389">
    <property type="entry name" value="DctP_fam"/>
</dbReference>
<reference evidence="4 5" key="1">
    <citation type="journal article" date="2015" name="Int. J. Syst. Evol. Microbiol.">
        <title>Novibacillus thermophilus gen. nov., sp. nov., a Gram-staining-negative and moderately thermophilic member of the family Thermoactinomycetaceae.</title>
        <authorList>
            <person name="Yang G."/>
            <person name="Chen J."/>
            <person name="Zhou S."/>
        </authorList>
    </citation>
    <scope>NUCLEOTIDE SEQUENCE [LARGE SCALE GENOMIC DNA]</scope>
    <source>
        <strain evidence="4 5">SG-1</strain>
    </source>
</reference>
<evidence type="ECO:0000256" key="3">
    <source>
        <dbReference type="ARBA" id="ARBA00022729"/>
    </source>
</evidence>
<dbReference type="NCBIfam" id="TIGR00787">
    <property type="entry name" value="dctP"/>
    <property type="match status" value="1"/>
</dbReference>
<name>A0A1U9KBT3_9BACL</name>
<proteinExistence type="inferred from homology"/>
<dbReference type="PANTHER" id="PTHR33376">
    <property type="match status" value="1"/>
</dbReference>
<evidence type="ECO:0000256" key="1">
    <source>
        <dbReference type="ARBA" id="ARBA00009023"/>
    </source>
</evidence>
<dbReference type="Proteomes" id="UP000188603">
    <property type="component" value="Chromosome"/>
</dbReference>
<dbReference type="EMBL" id="CP019699">
    <property type="protein sequence ID" value="AQS57539.1"/>
    <property type="molecule type" value="Genomic_DNA"/>
</dbReference>
<gene>
    <name evidence="4" type="ORF">B0W44_12235</name>
</gene>
<dbReference type="GO" id="GO:0055085">
    <property type="term" value="P:transmembrane transport"/>
    <property type="evidence" value="ECO:0007669"/>
    <property type="project" value="InterPro"/>
</dbReference>
<dbReference type="InterPro" id="IPR004682">
    <property type="entry name" value="TRAP_DctP"/>
</dbReference>
<dbReference type="NCBIfam" id="NF037995">
    <property type="entry name" value="TRAP_S1"/>
    <property type="match status" value="1"/>
</dbReference>
<dbReference type="AlphaFoldDB" id="A0A1U9KBT3"/>
<dbReference type="Gene3D" id="3.40.190.170">
    <property type="entry name" value="Bacterial extracellular solute-binding protein, family 7"/>
    <property type="match status" value="1"/>
</dbReference>
<evidence type="ECO:0000256" key="2">
    <source>
        <dbReference type="ARBA" id="ARBA00022448"/>
    </source>
</evidence>
<keyword evidence="3" id="KW-0732">Signal</keyword>
<keyword evidence="5" id="KW-1185">Reference proteome</keyword>
<evidence type="ECO:0000313" key="4">
    <source>
        <dbReference type="EMBL" id="AQS57539.1"/>
    </source>
</evidence>
<dbReference type="Pfam" id="PF03480">
    <property type="entry name" value="DctP"/>
    <property type="match status" value="1"/>
</dbReference>
<comment type="similarity">
    <text evidence="1">Belongs to the bacterial solute-binding protein 7 family.</text>
</comment>
<dbReference type="KEGG" id="ntr:B0W44_12235"/>
<dbReference type="InterPro" id="IPR038404">
    <property type="entry name" value="TRAP_DctP_sf"/>
</dbReference>
<accession>A0A1U9KBT3</accession>
<protein>
    <submittedName>
        <fullName evidence="4">C4-dicarboxylate ABC transporter</fullName>
    </submittedName>
</protein>
<dbReference type="PIRSF" id="PIRSF006470">
    <property type="entry name" value="DctB"/>
    <property type="match status" value="1"/>
</dbReference>
<dbReference type="STRING" id="1471761.B0W44_12235"/>
<dbReference type="PANTHER" id="PTHR33376:SF7">
    <property type="entry name" value="C4-DICARBOXYLATE-BINDING PROTEIN DCTB"/>
    <property type="match status" value="1"/>
</dbReference>
<organism evidence="4 5">
    <name type="scientific">Novibacillus thermophilus</name>
    <dbReference type="NCBI Taxonomy" id="1471761"/>
    <lineage>
        <taxon>Bacteria</taxon>
        <taxon>Bacillati</taxon>
        <taxon>Bacillota</taxon>
        <taxon>Bacilli</taxon>
        <taxon>Bacillales</taxon>
        <taxon>Thermoactinomycetaceae</taxon>
        <taxon>Novibacillus</taxon>
    </lineage>
</organism>
<evidence type="ECO:0000313" key="5">
    <source>
        <dbReference type="Proteomes" id="UP000188603"/>
    </source>
</evidence>
<dbReference type="GO" id="GO:0030288">
    <property type="term" value="C:outer membrane-bounded periplasmic space"/>
    <property type="evidence" value="ECO:0007669"/>
    <property type="project" value="InterPro"/>
</dbReference>
<sequence length="342" mass="39894">MLTTCPIIILFVSVSCQYGTYPQDHEQLSADERIVIRFSHVVGEDTPKGQASRKFAELVESRTDGYVEVQVFPNSFLYRDGEEFDALLKGDVQMIAPSTSKVTKLVPEWQVIDLPFAFNSDQEVNEYLESPAGQVLWDKLKREGLYPLAFWNNGFKQMTNNRNPLIDLADFKNLRFRVMSSEVLEEQFSLLGAQAHVDAFDQVYPLLEKGEIDAQENTFSNIVNKNIHTQQEYMTISNHGYLGYLVLMNEKFWQNLSDEIQIVLLESMQEVTEWERGIAEEINRENRQTLEQCDCVNLHELTHEERVVWERALEPLYDSFTEQFGDKYIHYIPKFKKERSYN</sequence>
<keyword evidence="2" id="KW-0813">Transport</keyword>